<evidence type="ECO:0000313" key="1">
    <source>
        <dbReference type="EMBL" id="RYB94376.1"/>
    </source>
</evidence>
<reference evidence="1 2" key="1">
    <citation type="submission" date="2019-01" db="EMBL/GenBank/DDBJ databases">
        <title>Novel species of Nocardioides.</title>
        <authorList>
            <person name="Liu Q."/>
            <person name="Xin Y.-H."/>
        </authorList>
    </citation>
    <scope>NUCLEOTIDE SEQUENCE [LARGE SCALE GENOMIC DNA]</scope>
    <source>
        <strain evidence="1 2">CGMCC 4.6882</strain>
    </source>
</reference>
<name>A0A4Q2RZS0_9ACTN</name>
<organism evidence="1 2">
    <name type="scientific">Nocardioides oleivorans</name>
    <dbReference type="NCBI Taxonomy" id="273676"/>
    <lineage>
        <taxon>Bacteria</taxon>
        <taxon>Bacillati</taxon>
        <taxon>Actinomycetota</taxon>
        <taxon>Actinomycetes</taxon>
        <taxon>Propionibacteriales</taxon>
        <taxon>Nocardioidaceae</taxon>
        <taxon>Nocardioides</taxon>
    </lineage>
</organism>
<dbReference type="EMBL" id="SDWT01000001">
    <property type="protein sequence ID" value="RYB94376.1"/>
    <property type="molecule type" value="Genomic_DNA"/>
</dbReference>
<dbReference type="RefSeq" id="WP_129399727.1">
    <property type="nucleotide sequence ID" value="NZ_SDWT01000001.1"/>
</dbReference>
<comment type="caution">
    <text evidence="1">The sequence shown here is derived from an EMBL/GenBank/DDBJ whole genome shotgun (WGS) entry which is preliminary data.</text>
</comment>
<dbReference type="OrthoDB" id="5244169at2"/>
<dbReference type="AlphaFoldDB" id="A0A4Q2RZS0"/>
<protein>
    <submittedName>
        <fullName evidence="1">Uncharacterized protein</fullName>
    </submittedName>
</protein>
<gene>
    <name evidence="1" type="ORF">EUA93_08480</name>
</gene>
<dbReference type="Proteomes" id="UP000294071">
    <property type="component" value="Unassembled WGS sequence"/>
</dbReference>
<sequence length="161" mass="17312">MRDLVLVRSADDRRRYDIEGVGSLRRVGLFSRTTLLLPDGDEPLTAQSRVSLSGQAEAVAAGGDVVGEFSEQTLLGHGGEVVWRGRKLRLESGTVLISRYVLRDGRTRLLEVQARGWGDKPADVTLGDEPVDPGLVLFVLWLAQGFVDHDSGTGVATAAAT</sequence>
<evidence type="ECO:0000313" key="2">
    <source>
        <dbReference type="Proteomes" id="UP000294071"/>
    </source>
</evidence>
<keyword evidence="2" id="KW-1185">Reference proteome</keyword>
<accession>A0A4Q2RZS0</accession>
<proteinExistence type="predicted"/>